<feature type="transmembrane region" description="Helical" evidence="20">
    <location>
        <begin position="514"/>
        <end position="536"/>
    </location>
</feature>
<dbReference type="AlphaFoldDB" id="A0A8B7ZEP0"/>
<gene>
    <name evidence="22" type="primary">LOC110986123</name>
</gene>
<evidence type="ECO:0000256" key="3">
    <source>
        <dbReference type="ARBA" id="ARBA00009183"/>
    </source>
</evidence>
<dbReference type="InterPro" id="IPR036188">
    <property type="entry name" value="FAD/NAD-bd_sf"/>
</dbReference>
<dbReference type="GO" id="GO:0005789">
    <property type="term" value="C:endoplasmic reticulum membrane"/>
    <property type="evidence" value="ECO:0007669"/>
    <property type="project" value="UniProtKB-SubCell"/>
</dbReference>
<dbReference type="RefSeq" id="XP_022103457.1">
    <property type="nucleotide sequence ID" value="XM_022247765.1"/>
</dbReference>
<comment type="catalytic activity">
    <reaction evidence="15">
        <text>hypotaurine + NADPH + O2 + H(+) = taurine + NADP(+) + H2O</text>
        <dbReference type="Rhea" id="RHEA:69819"/>
        <dbReference type="ChEBI" id="CHEBI:15377"/>
        <dbReference type="ChEBI" id="CHEBI:15378"/>
        <dbReference type="ChEBI" id="CHEBI:15379"/>
        <dbReference type="ChEBI" id="CHEBI:57783"/>
        <dbReference type="ChEBI" id="CHEBI:57853"/>
        <dbReference type="ChEBI" id="CHEBI:58349"/>
        <dbReference type="ChEBI" id="CHEBI:507393"/>
        <dbReference type="EC" id="1.14.13.8"/>
    </reaction>
    <physiologicalReaction direction="left-to-right" evidence="15">
        <dbReference type="Rhea" id="RHEA:69820"/>
    </physiologicalReaction>
</comment>
<comment type="catalytic activity">
    <reaction evidence="16">
        <text>trimethylamine + NADPH + O2 = trimethylamine N-oxide + NADP(+) + H2O</text>
        <dbReference type="Rhea" id="RHEA:31979"/>
        <dbReference type="ChEBI" id="CHEBI:15377"/>
        <dbReference type="ChEBI" id="CHEBI:15379"/>
        <dbReference type="ChEBI" id="CHEBI:15724"/>
        <dbReference type="ChEBI" id="CHEBI:57783"/>
        <dbReference type="ChEBI" id="CHEBI:58349"/>
        <dbReference type="ChEBI" id="CHEBI:58389"/>
        <dbReference type="EC" id="1.14.13.148"/>
    </reaction>
    <physiologicalReaction direction="left-to-right" evidence="16">
        <dbReference type="Rhea" id="RHEA:31980"/>
    </physiologicalReaction>
</comment>
<evidence type="ECO:0000256" key="12">
    <source>
        <dbReference type="ARBA" id="ARBA00023136"/>
    </source>
</evidence>
<keyword evidence="5 20" id="KW-0812">Transmembrane</keyword>
<evidence type="ECO:0000256" key="19">
    <source>
        <dbReference type="RuleBase" id="RU361177"/>
    </source>
</evidence>
<comment type="cofactor">
    <cofactor evidence="1 18 19">
        <name>FAD</name>
        <dbReference type="ChEBI" id="CHEBI:57692"/>
    </cofactor>
</comment>
<protein>
    <recommendedName>
        <fullName evidence="19">Flavin-containing monooxygenase</fullName>
        <ecNumber evidence="19">1.-.-.-</ecNumber>
    </recommendedName>
</protein>
<dbReference type="FunFam" id="3.50.50.60:FF:000159">
    <property type="entry name" value="Dimethylaniline monooxygenase [N-oxide-forming]"/>
    <property type="match status" value="1"/>
</dbReference>
<dbReference type="GO" id="GO:0034899">
    <property type="term" value="F:trimethylamine monooxygenase activity"/>
    <property type="evidence" value="ECO:0007669"/>
    <property type="project" value="UniProtKB-EC"/>
</dbReference>
<evidence type="ECO:0000313" key="21">
    <source>
        <dbReference type="Proteomes" id="UP000694845"/>
    </source>
</evidence>
<dbReference type="Pfam" id="PF00743">
    <property type="entry name" value="FMO-like"/>
    <property type="match status" value="1"/>
</dbReference>
<evidence type="ECO:0000256" key="9">
    <source>
        <dbReference type="ARBA" id="ARBA00022989"/>
    </source>
</evidence>
<comment type="subcellular location">
    <subcellularLocation>
        <location evidence="2">Endoplasmic reticulum membrane</location>
        <topology evidence="2">Single-pass membrane protein</topology>
    </subcellularLocation>
</comment>
<keyword evidence="11 18" id="KW-0503">Monooxygenase</keyword>
<keyword evidence="7 18" id="KW-0274">FAD</keyword>
<evidence type="ECO:0000256" key="1">
    <source>
        <dbReference type="ARBA" id="ARBA00001974"/>
    </source>
</evidence>
<keyword evidence="9 20" id="KW-1133">Transmembrane helix</keyword>
<evidence type="ECO:0000256" key="17">
    <source>
        <dbReference type="ARBA" id="ARBA00049443"/>
    </source>
</evidence>
<evidence type="ECO:0000256" key="2">
    <source>
        <dbReference type="ARBA" id="ARBA00004389"/>
    </source>
</evidence>
<evidence type="ECO:0000256" key="5">
    <source>
        <dbReference type="ARBA" id="ARBA00022692"/>
    </source>
</evidence>
<keyword evidence="12 18" id="KW-0472">Membrane</keyword>
<evidence type="ECO:0000256" key="14">
    <source>
        <dbReference type="ARBA" id="ARBA00047338"/>
    </source>
</evidence>
<evidence type="ECO:0000256" key="20">
    <source>
        <dbReference type="SAM" id="Phobius"/>
    </source>
</evidence>
<organism evidence="21 22">
    <name type="scientific">Acanthaster planci</name>
    <name type="common">Crown-of-thorns starfish</name>
    <dbReference type="NCBI Taxonomy" id="133434"/>
    <lineage>
        <taxon>Eukaryota</taxon>
        <taxon>Metazoa</taxon>
        <taxon>Echinodermata</taxon>
        <taxon>Eleutherozoa</taxon>
        <taxon>Asterozoa</taxon>
        <taxon>Asteroidea</taxon>
        <taxon>Valvatacea</taxon>
        <taxon>Valvatida</taxon>
        <taxon>Acanthasteridae</taxon>
        <taxon>Acanthaster</taxon>
    </lineage>
</organism>
<dbReference type="Proteomes" id="UP000694845">
    <property type="component" value="Unplaced"/>
</dbReference>
<dbReference type="PIRSF" id="PIRSF000332">
    <property type="entry name" value="FMO"/>
    <property type="match status" value="1"/>
</dbReference>
<dbReference type="InterPro" id="IPR002253">
    <property type="entry name" value="Flavin_mOase_1"/>
</dbReference>
<evidence type="ECO:0000256" key="8">
    <source>
        <dbReference type="ARBA" id="ARBA00022857"/>
    </source>
</evidence>
<dbReference type="OrthoDB" id="66881at2759"/>
<evidence type="ECO:0000256" key="15">
    <source>
        <dbReference type="ARBA" id="ARBA00048041"/>
    </source>
</evidence>
<evidence type="ECO:0000256" key="11">
    <source>
        <dbReference type="ARBA" id="ARBA00023033"/>
    </source>
</evidence>
<dbReference type="GO" id="GO:0050660">
    <property type="term" value="F:flavin adenine dinucleotide binding"/>
    <property type="evidence" value="ECO:0007669"/>
    <property type="project" value="InterPro"/>
</dbReference>
<comment type="function">
    <text evidence="13">Broad spectrum monooxygenase that catalyzes the oxygenation of a wide variety of nitrogen- and sulfur-containing compounds including xenobiotics. Catalyzes the S-oxygenation of hypotaurine to produce taurine, an organic osmolyte involved in cell volume regulation as well as a variety of cytoprotective and developmental processes. In vitro, catalyzes the N-oxygenation of trimethylamine (TMA) to produce trimethylamine N-oxide (TMAO) and could therefore participate to the detoxification of this compound that is generated by the action of gut microbiota from dietary precursors such as choline, choline containing compounds, betaine or L-carnitine.</text>
</comment>
<dbReference type="InterPro" id="IPR050346">
    <property type="entry name" value="FMO-like"/>
</dbReference>
<evidence type="ECO:0000313" key="22">
    <source>
        <dbReference type="RefSeq" id="XP_022103457.1"/>
    </source>
</evidence>
<proteinExistence type="inferred from homology"/>
<accession>A0A8B7ZEP0</accession>
<dbReference type="CTD" id="56270"/>
<keyword evidence="10 18" id="KW-0560">Oxidoreductase</keyword>
<evidence type="ECO:0000256" key="13">
    <source>
        <dbReference type="ARBA" id="ARBA00045957"/>
    </source>
</evidence>
<comment type="catalytic activity">
    <reaction evidence="14">
        <text>hypotaurine + NADH + O2 + H(+) = taurine + NAD(+) + H2O</text>
        <dbReference type="Rhea" id="RHEA:74111"/>
        <dbReference type="ChEBI" id="CHEBI:15377"/>
        <dbReference type="ChEBI" id="CHEBI:15378"/>
        <dbReference type="ChEBI" id="CHEBI:15379"/>
        <dbReference type="ChEBI" id="CHEBI:57540"/>
        <dbReference type="ChEBI" id="CHEBI:57853"/>
        <dbReference type="ChEBI" id="CHEBI:57945"/>
        <dbReference type="ChEBI" id="CHEBI:507393"/>
        <dbReference type="EC" id="1.14.13.8"/>
    </reaction>
    <physiologicalReaction direction="left-to-right" evidence="14">
        <dbReference type="Rhea" id="RHEA:74112"/>
    </physiologicalReaction>
</comment>
<evidence type="ECO:0000256" key="10">
    <source>
        <dbReference type="ARBA" id="ARBA00023002"/>
    </source>
</evidence>
<evidence type="ECO:0000256" key="18">
    <source>
        <dbReference type="PIRNR" id="PIRNR000332"/>
    </source>
</evidence>
<dbReference type="Gene3D" id="3.50.50.60">
    <property type="entry name" value="FAD/NAD(P)-binding domain"/>
    <property type="match status" value="1"/>
</dbReference>
<keyword evidence="4 18" id="KW-0285">Flavoprotein</keyword>
<dbReference type="EC" id="1.-.-.-" evidence="19"/>
<keyword evidence="6 18" id="KW-0256">Endoplasmic reticulum</keyword>
<comment type="similarity">
    <text evidence="3 18 19">Belongs to the FMO family.</text>
</comment>
<evidence type="ECO:0000256" key="7">
    <source>
        <dbReference type="ARBA" id="ARBA00022827"/>
    </source>
</evidence>
<keyword evidence="21" id="KW-1185">Reference proteome</keyword>
<keyword evidence="8 18" id="KW-0521">NADP</keyword>
<evidence type="ECO:0000256" key="16">
    <source>
        <dbReference type="ARBA" id="ARBA00048088"/>
    </source>
</evidence>
<dbReference type="SUPFAM" id="SSF51905">
    <property type="entry name" value="FAD/NAD(P)-binding domain"/>
    <property type="match status" value="2"/>
</dbReference>
<dbReference type="InterPro" id="IPR020946">
    <property type="entry name" value="Flavin_mOase-like"/>
</dbReference>
<dbReference type="PRINTS" id="PR00370">
    <property type="entry name" value="FMOXYGENASE"/>
</dbReference>
<comment type="catalytic activity">
    <reaction evidence="17">
        <text>N,N-dimethylaniline + NADPH + O2 + H(+) = N,N-dimethylaniline N-oxide + NADP(+) + H2O</text>
        <dbReference type="Rhea" id="RHEA:24468"/>
        <dbReference type="ChEBI" id="CHEBI:15377"/>
        <dbReference type="ChEBI" id="CHEBI:15378"/>
        <dbReference type="ChEBI" id="CHEBI:15379"/>
        <dbReference type="ChEBI" id="CHEBI:16269"/>
        <dbReference type="ChEBI" id="CHEBI:17735"/>
        <dbReference type="ChEBI" id="CHEBI:57783"/>
        <dbReference type="ChEBI" id="CHEBI:58349"/>
        <dbReference type="EC" id="1.14.13.8"/>
    </reaction>
    <physiologicalReaction direction="left-to-right" evidence="17">
        <dbReference type="Rhea" id="RHEA:24469"/>
    </physiologicalReaction>
</comment>
<name>A0A8B7ZEP0_ACAPL</name>
<reference evidence="22" key="1">
    <citation type="submission" date="2025-08" db="UniProtKB">
        <authorList>
            <consortium name="RefSeq"/>
        </authorList>
    </citation>
    <scope>IDENTIFICATION</scope>
</reference>
<dbReference type="PANTHER" id="PTHR23023">
    <property type="entry name" value="DIMETHYLANILINE MONOOXYGENASE"/>
    <property type="match status" value="1"/>
</dbReference>
<sequence length="539" mass="60406">MQEKTVARSVAIIGSGVTGLAAIKCCLDEGLQPTCFEKSDTIGGLWVYRDGTDFQMTGSVFKSSVTNTSKEAMCFSDFPFPKQWPNFLRNADMKKYCDLYAEKFGLTEHIRLSTRVTCLSQAPDYNTTGRWVVTSRQQESGDGVTSQVFDSVMICTGMFNNPFRPNFPGLSDFQGRVMHSHDYRKPVGFDDKRVVIIGFGNSAIDAAVDLSRCASQVFLSKRRGAWLVSRRADNGYPYDLMHLRRYRLILSELREMSFKKMLRSRYELINHALQPAGNFRRCNNRVINEELPGSILNGSVVIKAAPEHFTKTGLVFKDGSFEDDIDVVIIATGYSFTLPFKVDCPALETDPRLGRLPLYKLLFPLGLAHNTLSVNGAFELLGPVIPCVELQARWASRVFKGLAKLPPQSEMAAVALETVNGFDVPCVRYVTHVGYADSIASEIGVRPSPFKLFFQDPELALRCMFGPHVPYQYRLVGPGRWAGAREAIKTVWERVLAPTKTRHEDPRERSLSTISALLGIFTLMLVQSLLLIYNFICSF</sequence>
<dbReference type="PRINTS" id="PR01121">
    <property type="entry name" value="FMOXYGENASE1"/>
</dbReference>
<evidence type="ECO:0000256" key="6">
    <source>
        <dbReference type="ARBA" id="ARBA00022824"/>
    </source>
</evidence>
<dbReference type="OMA" id="WYGQSNT"/>
<dbReference type="GO" id="GO:0050661">
    <property type="term" value="F:NADP binding"/>
    <property type="evidence" value="ECO:0007669"/>
    <property type="project" value="InterPro"/>
</dbReference>
<dbReference type="GeneID" id="110986123"/>
<evidence type="ECO:0000256" key="4">
    <source>
        <dbReference type="ARBA" id="ARBA00022630"/>
    </source>
</evidence>
<dbReference type="KEGG" id="aplc:110986123"/>
<dbReference type="InterPro" id="IPR000960">
    <property type="entry name" value="Flavin_mOase"/>
</dbReference>
<dbReference type="GO" id="GO:0004499">
    <property type="term" value="F:N,N-dimethylaniline monooxygenase activity"/>
    <property type="evidence" value="ECO:0007669"/>
    <property type="project" value="UniProtKB-UniRule"/>
</dbReference>